<dbReference type="GeneID" id="14913094"/>
<dbReference type="PROSITE" id="PS51257">
    <property type="entry name" value="PROKAR_LIPOPROTEIN"/>
    <property type="match status" value="1"/>
</dbReference>
<dbReference type="InterPro" id="IPR017853">
    <property type="entry name" value="GH"/>
</dbReference>
<dbReference type="RefSeq" id="XP_004334588.1">
    <property type="nucleotide sequence ID" value="XM_004334540.1"/>
</dbReference>
<keyword evidence="1" id="KW-0732">Signal</keyword>
<reference evidence="2 3" key="1">
    <citation type="journal article" date="2013" name="Genome Biol.">
        <title>Genome of Acanthamoeba castellanii highlights extensive lateral gene transfer and early evolution of tyrosine kinase signaling.</title>
        <authorList>
            <person name="Clarke M."/>
            <person name="Lohan A.J."/>
            <person name="Liu B."/>
            <person name="Lagkouvardos I."/>
            <person name="Roy S."/>
            <person name="Zafar N."/>
            <person name="Bertelli C."/>
            <person name="Schilde C."/>
            <person name="Kianianmomeni A."/>
            <person name="Burglin T.R."/>
            <person name="Frech C."/>
            <person name="Turcotte B."/>
            <person name="Kopec K.O."/>
            <person name="Synnott J.M."/>
            <person name="Choo C."/>
            <person name="Paponov I."/>
            <person name="Finkler A."/>
            <person name="Soon Heng Tan C."/>
            <person name="Hutchins A.P."/>
            <person name="Weinmeier T."/>
            <person name="Rattei T."/>
            <person name="Chu J.S."/>
            <person name="Gimenez G."/>
            <person name="Irimia M."/>
            <person name="Rigden D.J."/>
            <person name="Fitzpatrick D.A."/>
            <person name="Lorenzo-Morales J."/>
            <person name="Bateman A."/>
            <person name="Chiu C.H."/>
            <person name="Tang P."/>
            <person name="Hegemann P."/>
            <person name="Fromm H."/>
            <person name="Raoult D."/>
            <person name="Greub G."/>
            <person name="Miranda-Saavedra D."/>
            <person name="Chen N."/>
            <person name="Nash P."/>
            <person name="Ginger M.L."/>
            <person name="Horn M."/>
            <person name="Schaap P."/>
            <person name="Caler L."/>
            <person name="Loftus B."/>
        </authorList>
    </citation>
    <scope>NUCLEOTIDE SEQUENCE [LARGE SCALE GENOMIC DNA]</scope>
    <source>
        <strain evidence="2 3">Neff</strain>
    </source>
</reference>
<name>L8GHN1_ACACF</name>
<dbReference type="OMA" id="PWMGLER"/>
<dbReference type="Gene3D" id="3.20.20.80">
    <property type="entry name" value="Glycosidases"/>
    <property type="match status" value="1"/>
</dbReference>
<dbReference type="SUPFAM" id="SSF51445">
    <property type="entry name" value="(Trans)glycosidases"/>
    <property type="match status" value="1"/>
</dbReference>
<evidence type="ECO:0000313" key="2">
    <source>
        <dbReference type="EMBL" id="ELR12575.1"/>
    </source>
</evidence>
<dbReference type="AlphaFoldDB" id="L8GHN1"/>
<evidence type="ECO:0008006" key="4">
    <source>
        <dbReference type="Google" id="ProtNLM"/>
    </source>
</evidence>
<gene>
    <name evidence="2" type="ORF">ACA1_309640</name>
</gene>
<dbReference type="VEuPathDB" id="AmoebaDB:ACA1_309640"/>
<evidence type="ECO:0000256" key="1">
    <source>
        <dbReference type="SAM" id="SignalP"/>
    </source>
</evidence>
<dbReference type="Proteomes" id="UP000011083">
    <property type="component" value="Unassembled WGS sequence"/>
</dbReference>
<dbReference type="OrthoDB" id="15244at2759"/>
<dbReference type="EMBL" id="KB008105">
    <property type="protein sequence ID" value="ELR12575.1"/>
    <property type="molecule type" value="Genomic_DNA"/>
</dbReference>
<keyword evidence="3" id="KW-1185">Reference proteome</keyword>
<feature type="signal peptide" evidence="1">
    <location>
        <begin position="1"/>
        <end position="24"/>
    </location>
</feature>
<organism evidence="2 3">
    <name type="scientific">Acanthamoeba castellanii (strain ATCC 30010 / Neff)</name>
    <dbReference type="NCBI Taxonomy" id="1257118"/>
    <lineage>
        <taxon>Eukaryota</taxon>
        <taxon>Amoebozoa</taxon>
        <taxon>Discosea</taxon>
        <taxon>Longamoebia</taxon>
        <taxon>Centramoebida</taxon>
        <taxon>Acanthamoebidae</taxon>
        <taxon>Acanthamoeba</taxon>
    </lineage>
</organism>
<accession>L8GHN1</accession>
<protein>
    <recommendedName>
        <fullName evidence="4">GH18 domain-containing protein</fullName>
    </recommendedName>
</protein>
<sequence length="305" mass="34110">MTMPNRRFTLTVALILLAAAACLCSVTTDDGASASHTPARKRVMPWMCLERCGDNSTSITAQLHALAQHRELISGVSFELFNLGAEGTLVANNLTQVLPFLQTAGFKTYPMISSYPYPPQFLDWMRYVFDNPKPFITTCVQTAVKEGFSGYNVDWEPASGVPTADDAKRYAHFLTEFAEALHAAGKELTVDFAGWSTIWDYESLNASKADRLLCMGTYTPNFDSFLRQFQKAVASISLDKLGIGLETVNESENNRPLTDQEWEERFDMIIAKGIQEIDIWKTPIPDNMWKFIAKFVYSDTFASSA</sequence>
<feature type="chain" id="PRO_5003989760" description="GH18 domain-containing protein" evidence="1">
    <location>
        <begin position="25"/>
        <end position="305"/>
    </location>
</feature>
<proteinExistence type="predicted"/>
<evidence type="ECO:0000313" key="3">
    <source>
        <dbReference type="Proteomes" id="UP000011083"/>
    </source>
</evidence>
<dbReference type="KEGG" id="acan:ACA1_309640"/>